<dbReference type="PANTHER" id="PTHR43297:SF2">
    <property type="entry name" value="DIPEPTIDE TRANSPORT ATP-BINDING PROTEIN DPPD"/>
    <property type="match status" value="1"/>
</dbReference>
<dbReference type="GO" id="GO:0005886">
    <property type="term" value="C:plasma membrane"/>
    <property type="evidence" value="ECO:0007669"/>
    <property type="project" value="UniProtKB-SubCell"/>
</dbReference>
<dbReference type="AlphaFoldDB" id="A0A1R1EN37"/>
<evidence type="ECO:0000259" key="8">
    <source>
        <dbReference type="PROSITE" id="PS50893"/>
    </source>
</evidence>
<dbReference type="CDD" id="cd03257">
    <property type="entry name" value="ABC_NikE_OppD_transporters"/>
    <property type="match status" value="1"/>
</dbReference>
<accession>A0A1R1EN37</accession>
<dbReference type="PROSITE" id="PS00211">
    <property type="entry name" value="ABC_TRANSPORTER_1"/>
    <property type="match status" value="1"/>
</dbReference>
<dbReference type="Gene3D" id="3.40.50.300">
    <property type="entry name" value="P-loop containing nucleotide triphosphate hydrolases"/>
    <property type="match status" value="1"/>
</dbReference>
<comment type="subcellular location">
    <subcellularLocation>
        <location evidence="1">Cell membrane</location>
        <topology evidence="1">Peripheral membrane protein</topology>
    </subcellularLocation>
</comment>
<dbReference type="GO" id="GO:0016887">
    <property type="term" value="F:ATP hydrolysis activity"/>
    <property type="evidence" value="ECO:0007669"/>
    <property type="project" value="InterPro"/>
</dbReference>
<reference evidence="9 10" key="1">
    <citation type="submission" date="2016-11" db="EMBL/GenBank/DDBJ databases">
        <title>Paenibacillus species isolates.</title>
        <authorList>
            <person name="Beno S.M."/>
        </authorList>
    </citation>
    <scope>NUCLEOTIDE SEQUENCE [LARGE SCALE GENOMIC DNA]</scope>
    <source>
        <strain evidence="9 10">FSL R5-0378</strain>
    </source>
</reference>
<gene>
    <name evidence="9" type="ORF">BK138_20275</name>
</gene>
<evidence type="ECO:0000256" key="5">
    <source>
        <dbReference type="ARBA" id="ARBA00022741"/>
    </source>
</evidence>
<sequence>MAEKLLEIRNLTTAFMSENGFVKATDRISLNIEKGQTLCLVGESGSGKSVTSLSIMRLIDYAGGSILEGNIRFNGDDLATKEQDQMRSIRGNKIAMIFQDPMSALNPVFTVGEQIAESLRLHQNKSHSEAWKEAIELLRLVGIPAPEMRAKQYPHELSGGMCQRVVIAVALACKPELLIADEPTTALDVTVQAQILDLLMKLKEELGMAILLITHDMGVAAEVADHIAVMYAGSIVEQGTVEEIFSNPSHPYTVGLLQSIPGFEGKRGNELYTIKGTIPGLGNLPKGCRFNPRCPHVMDKCRQVEPGDIQIGEEHSTKCWLYEDKDRNGVSVSGGIGGNANG</sequence>
<dbReference type="InterPro" id="IPR017871">
    <property type="entry name" value="ABC_transporter-like_CS"/>
</dbReference>
<dbReference type="GO" id="GO:0015833">
    <property type="term" value="P:peptide transport"/>
    <property type="evidence" value="ECO:0007669"/>
    <property type="project" value="InterPro"/>
</dbReference>
<keyword evidence="7" id="KW-0472">Membrane</keyword>
<name>A0A1R1EN37_9BACL</name>
<dbReference type="STRING" id="297318.BK138_20275"/>
<dbReference type="Pfam" id="PF08352">
    <property type="entry name" value="oligo_HPY"/>
    <property type="match status" value="1"/>
</dbReference>
<evidence type="ECO:0000313" key="10">
    <source>
        <dbReference type="Proteomes" id="UP000187172"/>
    </source>
</evidence>
<dbReference type="PANTHER" id="PTHR43297">
    <property type="entry name" value="OLIGOPEPTIDE TRANSPORT ATP-BINDING PROTEIN APPD"/>
    <property type="match status" value="1"/>
</dbReference>
<evidence type="ECO:0000256" key="2">
    <source>
        <dbReference type="ARBA" id="ARBA00005417"/>
    </source>
</evidence>
<dbReference type="PROSITE" id="PS50893">
    <property type="entry name" value="ABC_TRANSPORTER_2"/>
    <property type="match status" value="1"/>
</dbReference>
<protein>
    <submittedName>
        <fullName evidence="9">Peptide ABC transporter ATP-binding protein</fullName>
    </submittedName>
</protein>
<dbReference type="InterPro" id="IPR050388">
    <property type="entry name" value="ABC_Ni/Peptide_Import"/>
</dbReference>
<feature type="domain" description="ABC transporter" evidence="8">
    <location>
        <begin position="6"/>
        <end position="257"/>
    </location>
</feature>
<keyword evidence="3" id="KW-0813">Transport</keyword>
<evidence type="ECO:0000256" key="3">
    <source>
        <dbReference type="ARBA" id="ARBA00022448"/>
    </source>
</evidence>
<comment type="similarity">
    <text evidence="2">Belongs to the ABC transporter superfamily.</text>
</comment>
<dbReference type="InterPro" id="IPR013563">
    <property type="entry name" value="Oligopep_ABC_C"/>
</dbReference>
<keyword evidence="10" id="KW-1185">Reference proteome</keyword>
<keyword evidence="4" id="KW-1003">Cell membrane</keyword>
<dbReference type="SUPFAM" id="SSF52540">
    <property type="entry name" value="P-loop containing nucleoside triphosphate hydrolases"/>
    <property type="match status" value="1"/>
</dbReference>
<dbReference type="NCBIfam" id="TIGR01727">
    <property type="entry name" value="oligo_HPY"/>
    <property type="match status" value="1"/>
</dbReference>
<dbReference type="Pfam" id="PF00005">
    <property type="entry name" value="ABC_tran"/>
    <property type="match status" value="1"/>
</dbReference>
<dbReference type="SMART" id="SM00382">
    <property type="entry name" value="AAA"/>
    <property type="match status" value="1"/>
</dbReference>
<evidence type="ECO:0000313" key="9">
    <source>
        <dbReference type="EMBL" id="OMF53231.1"/>
    </source>
</evidence>
<dbReference type="InterPro" id="IPR027417">
    <property type="entry name" value="P-loop_NTPase"/>
</dbReference>
<keyword evidence="5" id="KW-0547">Nucleotide-binding</keyword>
<dbReference type="Proteomes" id="UP000187172">
    <property type="component" value="Unassembled WGS sequence"/>
</dbReference>
<dbReference type="GO" id="GO:0005524">
    <property type="term" value="F:ATP binding"/>
    <property type="evidence" value="ECO:0007669"/>
    <property type="project" value="UniProtKB-KW"/>
</dbReference>
<dbReference type="EMBL" id="MRTP01000005">
    <property type="protein sequence ID" value="OMF53231.1"/>
    <property type="molecule type" value="Genomic_DNA"/>
</dbReference>
<evidence type="ECO:0000256" key="4">
    <source>
        <dbReference type="ARBA" id="ARBA00022475"/>
    </source>
</evidence>
<evidence type="ECO:0000256" key="6">
    <source>
        <dbReference type="ARBA" id="ARBA00022840"/>
    </source>
</evidence>
<evidence type="ECO:0000256" key="1">
    <source>
        <dbReference type="ARBA" id="ARBA00004202"/>
    </source>
</evidence>
<dbReference type="InterPro" id="IPR003593">
    <property type="entry name" value="AAA+_ATPase"/>
</dbReference>
<organism evidence="9 10">
    <name type="scientific">Paenibacillus rhizosphaerae</name>
    <dbReference type="NCBI Taxonomy" id="297318"/>
    <lineage>
        <taxon>Bacteria</taxon>
        <taxon>Bacillati</taxon>
        <taxon>Bacillota</taxon>
        <taxon>Bacilli</taxon>
        <taxon>Bacillales</taxon>
        <taxon>Paenibacillaceae</taxon>
        <taxon>Paenibacillus</taxon>
    </lineage>
</organism>
<dbReference type="InterPro" id="IPR003439">
    <property type="entry name" value="ABC_transporter-like_ATP-bd"/>
</dbReference>
<evidence type="ECO:0000256" key="7">
    <source>
        <dbReference type="ARBA" id="ARBA00023136"/>
    </source>
</evidence>
<dbReference type="FunFam" id="3.40.50.300:FF:000016">
    <property type="entry name" value="Oligopeptide ABC transporter ATP-binding component"/>
    <property type="match status" value="1"/>
</dbReference>
<proteinExistence type="inferred from homology"/>
<keyword evidence="6 9" id="KW-0067">ATP-binding</keyword>
<comment type="caution">
    <text evidence="9">The sequence shown here is derived from an EMBL/GenBank/DDBJ whole genome shotgun (WGS) entry which is preliminary data.</text>
</comment>
<dbReference type="RefSeq" id="WP_076172458.1">
    <property type="nucleotide sequence ID" value="NZ_MRTP01000005.1"/>
</dbReference>